<feature type="region of interest" description="Disordered" evidence="3">
    <location>
        <begin position="127"/>
        <end position="153"/>
    </location>
</feature>
<evidence type="ECO:0000256" key="1">
    <source>
        <dbReference type="ARBA" id="ARBA00004196"/>
    </source>
</evidence>
<keyword evidence="2" id="KW-0175">Coiled coil</keyword>
<dbReference type="KEGG" id="panc:E2636_13310"/>
<evidence type="ECO:0000313" key="5">
    <source>
        <dbReference type="EMBL" id="QBP42065.1"/>
    </source>
</evidence>
<evidence type="ECO:0000256" key="3">
    <source>
        <dbReference type="SAM" id="MobiDB-lite"/>
    </source>
</evidence>
<evidence type="ECO:0000313" key="6">
    <source>
        <dbReference type="Proteomes" id="UP000294292"/>
    </source>
</evidence>
<feature type="compositionally biased region" description="Low complexity" evidence="3">
    <location>
        <begin position="135"/>
        <end position="147"/>
    </location>
</feature>
<keyword evidence="4" id="KW-0472">Membrane</keyword>
<keyword evidence="6" id="KW-1185">Reference proteome</keyword>
<feature type="transmembrane region" description="Helical" evidence="4">
    <location>
        <begin position="6"/>
        <end position="25"/>
    </location>
</feature>
<proteinExistence type="predicted"/>
<dbReference type="GO" id="GO:0030313">
    <property type="term" value="C:cell envelope"/>
    <property type="evidence" value="ECO:0007669"/>
    <property type="project" value="UniProtKB-SubCell"/>
</dbReference>
<dbReference type="OrthoDB" id="2446145at2"/>
<sequence>MNKWVTIGISIGISTFLAANAILLFSDKSTFAKVFYVHEYERVATGDYEEKLPKESLIAPLSVSTVYAENDEIIQNWLVKDGDVVTTGQELATLNTSTVDEQRTLWESEREGLERQLTEINATISSLQSDRADVSDSSNSTGNSNDTVTEDTEEQTVNVDINVDVGVDLAVQQDGAFAQAIAHAEESRSEVNQQLVVVEAQLAQEGAAALISPVDGVVSAIRDKNDRLAIEIYSNERIIVTYATDEQWQDVEVNDRVRLQADGMDQSIEGIVTEISQVPSTDSDFLTAYKALDPEEHINPLAYYEVRIQPNEPIDNLPFGNNANALVVVNEAQQAISVNTAWLYDRFEQSAVVHIVNEDGYAVETPVTMQFDWKTRSVISGGLQPNSVVLYEPKINDYKYAPAIFFPMPLDSPSWKSTKDAGWKFYLKHLIF</sequence>
<keyword evidence="4" id="KW-1133">Transmembrane helix</keyword>
<organism evidence="5 6">
    <name type="scientific">Paenisporosarcina antarctica</name>
    <dbReference type="NCBI Taxonomy" id="417367"/>
    <lineage>
        <taxon>Bacteria</taxon>
        <taxon>Bacillati</taxon>
        <taxon>Bacillota</taxon>
        <taxon>Bacilli</taxon>
        <taxon>Bacillales</taxon>
        <taxon>Caryophanaceae</taxon>
        <taxon>Paenisporosarcina</taxon>
    </lineage>
</organism>
<evidence type="ECO:0000256" key="2">
    <source>
        <dbReference type="ARBA" id="ARBA00023054"/>
    </source>
</evidence>
<protein>
    <submittedName>
        <fullName evidence="5">Efflux RND transporter periplasmic adaptor subunit</fullName>
    </submittedName>
</protein>
<reference evidence="5 6" key="1">
    <citation type="submission" date="2019-03" db="EMBL/GenBank/DDBJ databases">
        <title>Complete genome sequence of Paenisporosarcina antarctica CGMCC 1.6503T.</title>
        <authorList>
            <person name="Rong J.-C."/>
            <person name="Chi N.-Y."/>
            <person name="Zhang Q.-F."/>
        </authorList>
    </citation>
    <scope>NUCLEOTIDE SEQUENCE [LARGE SCALE GENOMIC DNA]</scope>
    <source>
        <strain evidence="5 6">CGMCC 1.6503</strain>
    </source>
</reference>
<dbReference type="RefSeq" id="WP_134210634.1">
    <property type="nucleotide sequence ID" value="NZ_CP038015.1"/>
</dbReference>
<dbReference type="Proteomes" id="UP000294292">
    <property type="component" value="Chromosome"/>
</dbReference>
<name>A0A4V1ANA2_9BACL</name>
<dbReference type="AlphaFoldDB" id="A0A4V1ANA2"/>
<gene>
    <name evidence="5" type="ORF">E2636_13310</name>
</gene>
<comment type="subcellular location">
    <subcellularLocation>
        <location evidence="1">Cell envelope</location>
    </subcellularLocation>
</comment>
<dbReference type="Gene3D" id="2.40.30.170">
    <property type="match status" value="1"/>
</dbReference>
<dbReference type="PANTHER" id="PTHR32347:SF23">
    <property type="entry name" value="BLL5650 PROTEIN"/>
    <property type="match status" value="1"/>
</dbReference>
<dbReference type="InterPro" id="IPR050465">
    <property type="entry name" value="UPF0194_transport"/>
</dbReference>
<dbReference type="EMBL" id="CP038015">
    <property type="protein sequence ID" value="QBP42065.1"/>
    <property type="molecule type" value="Genomic_DNA"/>
</dbReference>
<accession>A0A4V1ANA2</accession>
<keyword evidence="4" id="KW-0812">Transmembrane</keyword>
<dbReference type="PANTHER" id="PTHR32347">
    <property type="entry name" value="EFFLUX SYSTEM COMPONENT YKNX-RELATED"/>
    <property type="match status" value="1"/>
</dbReference>
<evidence type="ECO:0000256" key="4">
    <source>
        <dbReference type="SAM" id="Phobius"/>
    </source>
</evidence>